<dbReference type="OrthoDB" id="3177103at2"/>
<dbReference type="PANTHER" id="PTHR43685">
    <property type="entry name" value="GLYCOSYLTRANSFERASE"/>
    <property type="match status" value="1"/>
</dbReference>
<sequence>MTVDIMLPAYGDGRLLRETVESVLAQRDPDWRLTVIDDGVDQGLGGDLEQWLAGHDDPRVTYLANPVRLGINRNFQRCVDTAREDLVTLLGSDDRLLPHFVGRVHEWAKEFPEAAFVHTNATVIDEDGNPALPLADRVKRMTMPRVRGQRVIGGEDLAVSLLRGNWMYFPSVVFRRDVIQQHGFREGFDIVQDLDLYLRILLDGGRAVLLERPCIEYRRHAASVSSAQAGDGTRFDEERAYFNEMADMMSRAGWPRAARSARLHWTSRVHSLVTIPGLLAAGNRRAAATMLKTTFSYK</sequence>
<dbReference type="InterPro" id="IPR029044">
    <property type="entry name" value="Nucleotide-diphossugar_trans"/>
</dbReference>
<dbReference type="Proteomes" id="UP000295680">
    <property type="component" value="Unassembled WGS sequence"/>
</dbReference>
<keyword evidence="2" id="KW-0808">Transferase</keyword>
<comment type="caution">
    <text evidence="2">The sequence shown here is derived from an EMBL/GenBank/DDBJ whole genome shotgun (WGS) entry which is preliminary data.</text>
</comment>
<dbReference type="Pfam" id="PF00535">
    <property type="entry name" value="Glycos_transf_2"/>
    <property type="match status" value="1"/>
</dbReference>
<evidence type="ECO:0000259" key="1">
    <source>
        <dbReference type="Pfam" id="PF00535"/>
    </source>
</evidence>
<organism evidence="2 3">
    <name type="scientific">Actinocrispum wychmicini</name>
    <dbReference type="NCBI Taxonomy" id="1213861"/>
    <lineage>
        <taxon>Bacteria</taxon>
        <taxon>Bacillati</taxon>
        <taxon>Actinomycetota</taxon>
        <taxon>Actinomycetes</taxon>
        <taxon>Pseudonocardiales</taxon>
        <taxon>Pseudonocardiaceae</taxon>
        <taxon>Actinocrispum</taxon>
    </lineage>
</organism>
<feature type="domain" description="Glycosyltransferase 2-like" evidence="1">
    <location>
        <begin position="5"/>
        <end position="135"/>
    </location>
</feature>
<proteinExistence type="predicted"/>
<evidence type="ECO:0000313" key="2">
    <source>
        <dbReference type="EMBL" id="TCO60472.1"/>
    </source>
</evidence>
<dbReference type="Gene3D" id="3.90.550.10">
    <property type="entry name" value="Spore Coat Polysaccharide Biosynthesis Protein SpsA, Chain A"/>
    <property type="match status" value="1"/>
</dbReference>
<evidence type="ECO:0000313" key="3">
    <source>
        <dbReference type="Proteomes" id="UP000295680"/>
    </source>
</evidence>
<dbReference type="AlphaFoldDB" id="A0A4R2JP02"/>
<reference evidence="2 3" key="1">
    <citation type="submission" date="2019-03" db="EMBL/GenBank/DDBJ databases">
        <title>Genomic Encyclopedia of Type Strains, Phase IV (KMG-IV): sequencing the most valuable type-strain genomes for metagenomic binning, comparative biology and taxonomic classification.</title>
        <authorList>
            <person name="Goeker M."/>
        </authorList>
    </citation>
    <scope>NUCLEOTIDE SEQUENCE [LARGE SCALE GENOMIC DNA]</scope>
    <source>
        <strain evidence="2 3">DSM 45934</strain>
    </source>
</reference>
<dbReference type="RefSeq" id="WP_132115479.1">
    <property type="nucleotide sequence ID" value="NZ_SLWS01000003.1"/>
</dbReference>
<dbReference type="PANTHER" id="PTHR43685:SF2">
    <property type="entry name" value="GLYCOSYLTRANSFERASE 2-LIKE DOMAIN-CONTAINING PROTEIN"/>
    <property type="match status" value="1"/>
</dbReference>
<keyword evidence="3" id="KW-1185">Reference proteome</keyword>
<dbReference type="EMBL" id="SLWS01000003">
    <property type="protein sequence ID" value="TCO60472.1"/>
    <property type="molecule type" value="Genomic_DNA"/>
</dbReference>
<accession>A0A4R2JP02</accession>
<dbReference type="SUPFAM" id="SSF53448">
    <property type="entry name" value="Nucleotide-diphospho-sugar transferases"/>
    <property type="match status" value="1"/>
</dbReference>
<gene>
    <name evidence="2" type="ORF">EV192_10347</name>
</gene>
<dbReference type="InterPro" id="IPR001173">
    <property type="entry name" value="Glyco_trans_2-like"/>
</dbReference>
<dbReference type="InterPro" id="IPR050834">
    <property type="entry name" value="Glycosyltransf_2"/>
</dbReference>
<name>A0A4R2JP02_9PSEU</name>
<protein>
    <submittedName>
        <fullName evidence="2">Glycosyl transferase family 2</fullName>
    </submittedName>
</protein>
<dbReference type="GO" id="GO:0016740">
    <property type="term" value="F:transferase activity"/>
    <property type="evidence" value="ECO:0007669"/>
    <property type="project" value="UniProtKB-KW"/>
</dbReference>